<keyword evidence="4 9" id="KW-0812">Transmembrane</keyword>
<keyword evidence="9" id="KW-1003">Cell membrane</keyword>
<keyword evidence="3 9" id="KW-0813">Transport</keyword>
<comment type="subcellular location">
    <subcellularLocation>
        <location evidence="9">Cell membrane</location>
        <topology evidence="9">Multi-pass membrane protein</topology>
    </subcellularLocation>
    <subcellularLocation>
        <location evidence="1">Membrane</location>
        <topology evidence="1">Multi-pass membrane protein</topology>
    </subcellularLocation>
</comment>
<dbReference type="InterPro" id="IPR000644">
    <property type="entry name" value="CBS_dom"/>
</dbReference>
<dbReference type="InterPro" id="IPR046342">
    <property type="entry name" value="CBS_dom_sf"/>
</dbReference>
<accession>A0AA96GNV4</accession>
<dbReference type="GO" id="GO:0005886">
    <property type="term" value="C:plasma membrane"/>
    <property type="evidence" value="ECO:0007669"/>
    <property type="project" value="UniProtKB-SubCell"/>
</dbReference>
<evidence type="ECO:0000256" key="1">
    <source>
        <dbReference type="ARBA" id="ARBA00004141"/>
    </source>
</evidence>
<dbReference type="AlphaFoldDB" id="A0AA96GNV4"/>
<evidence type="ECO:0000259" key="10">
    <source>
        <dbReference type="PROSITE" id="PS51371"/>
    </source>
</evidence>
<dbReference type="SUPFAM" id="SSF161093">
    <property type="entry name" value="MgtE membrane domain-like"/>
    <property type="match status" value="1"/>
</dbReference>
<evidence type="ECO:0000313" key="11">
    <source>
        <dbReference type="EMBL" id="WNM61594.1"/>
    </source>
</evidence>
<evidence type="ECO:0000256" key="2">
    <source>
        <dbReference type="ARBA" id="ARBA00009749"/>
    </source>
</evidence>
<dbReference type="InterPro" id="IPR006667">
    <property type="entry name" value="SLC41_membr_dom"/>
</dbReference>
<keyword evidence="7 9" id="KW-0472">Membrane</keyword>
<dbReference type="NCBIfam" id="TIGR00400">
    <property type="entry name" value="mgtE"/>
    <property type="match status" value="1"/>
</dbReference>
<dbReference type="CDD" id="cd04606">
    <property type="entry name" value="CBS_pair_Mg_transporter"/>
    <property type="match status" value="1"/>
</dbReference>
<feature type="domain" description="CBS" evidence="10">
    <location>
        <begin position="124"/>
        <end position="184"/>
    </location>
</feature>
<evidence type="ECO:0000256" key="9">
    <source>
        <dbReference type="RuleBase" id="RU362011"/>
    </source>
</evidence>
<dbReference type="SMART" id="SM00924">
    <property type="entry name" value="MgtE_N"/>
    <property type="match status" value="1"/>
</dbReference>
<dbReference type="GO" id="GO:0015095">
    <property type="term" value="F:magnesium ion transmembrane transporter activity"/>
    <property type="evidence" value="ECO:0007669"/>
    <property type="project" value="UniProtKB-UniRule"/>
</dbReference>
<evidence type="ECO:0000256" key="7">
    <source>
        <dbReference type="ARBA" id="ARBA00023136"/>
    </source>
</evidence>
<proteinExistence type="inferred from homology"/>
<dbReference type="EMBL" id="CP116968">
    <property type="protein sequence ID" value="WNM61594.1"/>
    <property type="molecule type" value="Genomic_DNA"/>
</dbReference>
<feature type="domain" description="CBS" evidence="10">
    <location>
        <begin position="186"/>
        <end position="242"/>
    </location>
</feature>
<dbReference type="SMART" id="SM00116">
    <property type="entry name" value="CBS"/>
    <property type="match status" value="2"/>
</dbReference>
<comment type="caution">
    <text evidence="9">Lacks conserved residue(s) required for the propagation of feature annotation.</text>
</comment>
<dbReference type="Gene3D" id="3.10.580.10">
    <property type="entry name" value="CBS-domain"/>
    <property type="match status" value="1"/>
</dbReference>
<dbReference type="InterPro" id="IPR036739">
    <property type="entry name" value="SLC41_membr_dom_sf"/>
</dbReference>
<dbReference type="Pfam" id="PF01769">
    <property type="entry name" value="MgtE"/>
    <property type="match status" value="1"/>
</dbReference>
<gene>
    <name evidence="11" type="primary">mgtE</name>
    <name evidence="11" type="ORF">PQG83_17820</name>
</gene>
<keyword evidence="6 9" id="KW-1133">Transmembrane helix</keyword>
<dbReference type="InterPro" id="IPR006669">
    <property type="entry name" value="MgtE_transporter"/>
</dbReference>
<comment type="subunit">
    <text evidence="9">Homodimer.</text>
</comment>
<evidence type="ECO:0000256" key="3">
    <source>
        <dbReference type="ARBA" id="ARBA00022448"/>
    </source>
</evidence>
<keyword evidence="8" id="KW-0129">CBS domain</keyword>
<dbReference type="Proteomes" id="UP001302494">
    <property type="component" value="Chromosome"/>
</dbReference>
<feature type="transmembrane region" description="Helical" evidence="9">
    <location>
        <begin position="268"/>
        <end position="288"/>
    </location>
</feature>
<keyword evidence="9" id="KW-0479">Metal-binding</keyword>
<organism evidence="11 12">
    <name type="scientific">Candidatus Nitrospira neomarina</name>
    <dbReference type="NCBI Taxonomy" id="3020899"/>
    <lineage>
        <taxon>Bacteria</taxon>
        <taxon>Pseudomonadati</taxon>
        <taxon>Nitrospirota</taxon>
        <taxon>Nitrospiria</taxon>
        <taxon>Nitrospirales</taxon>
        <taxon>Nitrospiraceae</taxon>
        <taxon>Nitrospira</taxon>
    </lineage>
</organism>
<evidence type="ECO:0000256" key="8">
    <source>
        <dbReference type="PROSITE-ProRule" id="PRU00703"/>
    </source>
</evidence>
<keyword evidence="12" id="KW-1185">Reference proteome</keyword>
<dbReference type="SUPFAM" id="SSF158791">
    <property type="entry name" value="MgtE N-terminal domain-like"/>
    <property type="match status" value="1"/>
</dbReference>
<dbReference type="GO" id="GO:0046872">
    <property type="term" value="F:metal ion binding"/>
    <property type="evidence" value="ECO:0007669"/>
    <property type="project" value="UniProtKB-KW"/>
</dbReference>
<protein>
    <recommendedName>
        <fullName evidence="9">Magnesium transporter MgtE</fullName>
    </recommendedName>
</protein>
<dbReference type="KEGG" id="nneo:PQG83_17820"/>
<dbReference type="Gene3D" id="1.10.357.20">
    <property type="entry name" value="SLC41 divalent cation transporters, integral membrane domain"/>
    <property type="match status" value="1"/>
</dbReference>
<dbReference type="PANTHER" id="PTHR41394">
    <property type="entry name" value="MAGNESIUM TRANSPORTER MGTE"/>
    <property type="match status" value="1"/>
</dbReference>
<evidence type="ECO:0000313" key="12">
    <source>
        <dbReference type="Proteomes" id="UP001302494"/>
    </source>
</evidence>
<feature type="transmembrane region" description="Helical" evidence="9">
    <location>
        <begin position="369"/>
        <end position="395"/>
    </location>
</feature>
<keyword evidence="5 9" id="KW-0460">Magnesium</keyword>
<feature type="transmembrane region" description="Helical" evidence="9">
    <location>
        <begin position="342"/>
        <end position="363"/>
    </location>
</feature>
<dbReference type="InterPro" id="IPR006668">
    <property type="entry name" value="Mg_transptr_MgtE_intracell_dom"/>
</dbReference>
<dbReference type="Pfam" id="PF03448">
    <property type="entry name" value="MgtE_N"/>
    <property type="match status" value="1"/>
</dbReference>
<reference evidence="11 12" key="1">
    <citation type="submission" date="2023-01" db="EMBL/GenBank/DDBJ databases">
        <title>Cultivation and genomic characterization of new, ubiquitous marine nitrite-oxidizing bacteria from the Nitrospirales.</title>
        <authorList>
            <person name="Mueller A.J."/>
            <person name="Daebeler A."/>
            <person name="Herbold C.W."/>
            <person name="Kirkegaard R.H."/>
            <person name="Daims H."/>
        </authorList>
    </citation>
    <scope>NUCLEOTIDE SEQUENCE [LARGE SCALE GENOMIC DNA]</scope>
    <source>
        <strain evidence="11 12">DK</strain>
    </source>
</reference>
<feature type="transmembrane region" description="Helical" evidence="9">
    <location>
        <begin position="407"/>
        <end position="433"/>
    </location>
</feature>
<sequence>MTPPATTEQMHQAFIAKFPDEAAHVFESYDPQEVIPILAELPPTMIAKVLSVMSPSLAADLLGIIPQPLLLSALPHLQPAVAASLLQRMPDETRVAILAALPLHVSADIGPFMEYSEDSVGMLMDVKFFALPEDLTVEEAIRQVRTHDTQHLNEIYIIDRRQILVGVLSLRNLFLAPPKKSLAVLMKRELPTIHPLENQEQVVEICNEWKVLTIPVTDLDGRLLGVISSQDIIQVEKEEATISMQTMVGASKDERALSPPGFAIRKRLPWLQINLLTAFLAAFVVGLFEDTIARFTALAVLLPVVAGQSGNTGAQALAVVMRGLALRDIRPSQWLRVTLKESYVALANGVAVAATTCTAVFVWSQSWGLTMVIGVSMIISMVMAGFSGAIIPIILRSLKQDPAQSSSIILTTVTDVAGFFSFLGLATLFSSFLG</sequence>
<name>A0AA96GNV4_9BACT</name>
<dbReference type="SUPFAM" id="SSF54631">
    <property type="entry name" value="CBS-domain pair"/>
    <property type="match status" value="1"/>
</dbReference>
<comment type="function">
    <text evidence="9">Acts as a magnesium transporter.</text>
</comment>
<dbReference type="PANTHER" id="PTHR41394:SF5">
    <property type="entry name" value="SLC41A_MGTE INTEGRAL MEMBRANE DOMAIN-CONTAINING PROTEIN"/>
    <property type="match status" value="1"/>
</dbReference>
<evidence type="ECO:0000256" key="4">
    <source>
        <dbReference type="ARBA" id="ARBA00022692"/>
    </source>
</evidence>
<comment type="similarity">
    <text evidence="2 9">Belongs to the SLC41A transporter family.</text>
</comment>
<dbReference type="PROSITE" id="PS51371">
    <property type="entry name" value="CBS"/>
    <property type="match status" value="2"/>
</dbReference>
<evidence type="ECO:0000256" key="5">
    <source>
        <dbReference type="ARBA" id="ARBA00022842"/>
    </source>
</evidence>
<dbReference type="Pfam" id="PF00571">
    <property type="entry name" value="CBS"/>
    <property type="match status" value="2"/>
</dbReference>
<evidence type="ECO:0000256" key="6">
    <source>
        <dbReference type="ARBA" id="ARBA00022989"/>
    </source>
</evidence>
<dbReference type="RefSeq" id="WP_312743970.1">
    <property type="nucleotide sequence ID" value="NZ_CP116968.1"/>
</dbReference>